<dbReference type="RefSeq" id="WP_126143107.1">
    <property type="nucleotide sequence ID" value="NZ_RXHU01000064.1"/>
</dbReference>
<name>A0A3S0BJ83_9BACL</name>
<comment type="caution">
    <text evidence="1">The sequence shown here is derived from an EMBL/GenBank/DDBJ whole genome shotgun (WGS) entry which is preliminary data.</text>
</comment>
<accession>A0A3S0BJ83</accession>
<dbReference type="OrthoDB" id="2967966at2"/>
<dbReference type="AlphaFoldDB" id="A0A3S0BJ83"/>
<reference evidence="1 2" key="1">
    <citation type="submission" date="2018-12" db="EMBL/GenBank/DDBJ databases">
        <title>Bacillus ochoae sp. nov., Paenibacillus whitsoniae sp. nov., Paenibacillus spiritus sp. nov. Isolated from the Mars Exploration Rover during spacecraft assembly.</title>
        <authorList>
            <person name="Seuylemezian A."/>
            <person name="Vaishampayan P."/>
        </authorList>
    </citation>
    <scope>NUCLEOTIDE SEQUENCE [LARGE SCALE GENOMIC DNA]</scope>
    <source>
        <strain evidence="1 2">MER 54</strain>
    </source>
</reference>
<keyword evidence="2" id="KW-1185">Reference proteome</keyword>
<protein>
    <submittedName>
        <fullName evidence="1">Uncharacterized protein</fullName>
    </submittedName>
</protein>
<gene>
    <name evidence="1" type="ORF">EJQ19_20485</name>
</gene>
<organism evidence="1 2">
    <name type="scientific">Paenibacillus whitsoniae</name>
    <dbReference type="NCBI Taxonomy" id="2496558"/>
    <lineage>
        <taxon>Bacteria</taxon>
        <taxon>Bacillati</taxon>
        <taxon>Bacillota</taxon>
        <taxon>Bacilli</taxon>
        <taxon>Bacillales</taxon>
        <taxon>Paenibacillaceae</taxon>
        <taxon>Paenibacillus</taxon>
    </lineage>
</organism>
<dbReference type="Proteomes" id="UP000276128">
    <property type="component" value="Unassembled WGS sequence"/>
</dbReference>
<dbReference type="EMBL" id="RXHU01000064">
    <property type="protein sequence ID" value="RTE07825.1"/>
    <property type="molecule type" value="Genomic_DNA"/>
</dbReference>
<sequence>MPSTNSQLTNPDPFIVNKQQCEAIICSFLQGQGFDLKVIDSRNDADLQAAKAGHKLLIETRGNQAMAHDANTVFDSTQISIHLAEQIQLMMKLYEHIDDRTVLAIANPDTPRIRQQVERLNKALSDLKIVRFWVQKDKMTVTAEYPESLAERMQQLGFPL</sequence>
<proteinExistence type="predicted"/>
<evidence type="ECO:0000313" key="2">
    <source>
        <dbReference type="Proteomes" id="UP000276128"/>
    </source>
</evidence>
<evidence type="ECO:0000313" key="1">
    <source>
        <dbReference type="EMBL" id="RTE07825.1"/>
    </source>
</evidence>